<accession>A0AAP0ENJ2</accession>
<evidence type="ECO:0000313" key="1">
    <source>
        <dbReference type="EMBL" id="KAK9096730.1"/>
    </source>
</evidence>
<proteinExistence type="predicted"/>
<keyword evidence="2" id="KW-1185">Reference proteome</keyword>
<dbReference type="Proteomes" id="UP001417504">
    <property type="component" value="Unassembled WGS sequence"/>
</dbReference>
<evidence type="ECO:0000313" key="2">
    <source>
        <dbReference type="Proteomes" id="UP001417504"/>
    </source>
</evidence>
<dbReference type="EMBL" id="JBBNAE010000009">
    <property type="protein sequence ID" value="KAK9096730.1"/>
    <property type="molecule type" value="Genomic_DNA"/>
</dbReference>
<name>A0AAP0ENJ2_9MAGN</name>
<reference evidence="1 2" key="1">
    <citation type="submission" date="2024-01" db="EMBL/GenBank/DDBJ databases">
        <title>Genome assemblies of Stephania.</title>
        <authorList>
            <person name="Yang L."/>
        </authorList>
    </citation>
    <scope>NUCLEOTIDE SEQUENCE [LARGE SCALE GENOMIC DNA]</scope>
    <source>
        <strain evidence="1">QJT</strain>
        <tissue evidence="1">Leaf</tissue>
    </source>
</reference>
<organism evidence="1 2">
    <name type="scientific">Stephania japonica</name>
    <dbReference type="NCBI Taxonomy" id="461633"/>
    <lineage>
        <taxon>Eukaryota</taxon>
        <taxon>Viridiplantae</taxon>
        <taxon>Streptophyta</taxon>
        <taxon>Embryophyta</taxon>
        <taxon>Tracheophyta</taxon>
        <taxon>Spermatophyta</taxon>
        <taxon>Magnoliopsida</taxon>
        <taxon>Ranunculales</taxon>
        <taxon>Menispermaceae</taxon>
        <taxon>Menispermoideae</taxon>
        <taxon>Cissampelideae</taxon>
        <taxon>Stephania</taxon>
    </lineage>
</organism>
<sequence>MPLPSAISTLALSLMPLASTSISYAVSYFHNRRLSLLAFVVAAASHTFNASASPLSLLWSLSPTTATQKNDVSARKRFVFLNWSSLFSSSHYFSANDLFF</sequence>
<dbReference type="AlphaFoldDB" id="A0AAP0ENJ2"/>
<gene>
    <name evidence="1" type="ORF">Sjap_022227</name>
</gene>
<protein>
    <submittedName>
        <fullName evidence="1">Uncharacterized protein</fullName>
    </submittedName>
</protein>
<comment type="caution">
    <text evidence="1">The sequence shown here is derived from an EMBL/GenBank/DDBJ whole genome shotgun (WGS) entry which is preliminary data.</text>
</comment>